<reference evidence="2" key="2">
    <citation type="journal article" date="2020" name="Nat. Commun.">
        <title>Large-scale genome sequencing of mycorrhizal fungi provides insights into the early evolution of symbiotic traits.</title>
        <authorList>
            <person name="Miyauchi S."/>
            <person name="Kiss E."/>
            <person name="Kuo A."/>
            <person name="Drula E."/>
            <person name="Kohler A."/>
            <person name="Sanchez-Garcia M."/>
            <person name="Morin E."/>
            <person name="Andreopoulos B."/>
            <person name="Barry K.W."/>
            <person name="Bonito G."/>
            <person name="Buee M."/>
            <person name="Carver A."/>
            <person name="Chen C."/>
            <person name="Cichocki N."/>
            <person name="Clum A."/>
            <person name="Culley D."/>
            <person name="Crous P.W."/>
            <person name="Fauchery L."/>
            <person name="Girlanda M."/>
            <person name="Hayes R.D."/>
            <person name="Keri Z."/>
            <person name="LaButti K."/>
            <person name="Lipzen A."/>
            <person name="Lombard V."/>
            <person name="Magnuson J."/>
            <person name="Maillard F."/>
            <person name="Murat C."/>
            <person name="Nolan M."/>
            <person name="Ohm R.A."/>
            <person name="Pangilinan J."/>
            <person name="Pereira M.F."/>
            <person name="Perotto S."/>
            <person name="Peter M."/>
            <person name="Pfister S."/>
            <person name="Riley R."/>
            <person name="Sitrit Y."/>
            <person name="Stielow J.B."/>
            <person name="Szollosi G."/>
            <person name="Zifcakova L."/>
            <person name="Stursova M."/>
            <person name="Spatafora J.W."/>
            <person name="Tedersoo L."/>
            <person name="Vaario L.M."/>
            <person name="Yamada A."/>
            <person name="Yan M."/>
            <person name="Wang P."/>
            <person name="Xu J."/>
            <person name="Bruns T."/>
            <person name="Baldrian P."/>
            <person name="Vilgalys R."/>
            <person name="Dunand C."/>
            <person name="Henrissat B."/>
            <person name="Grigoriev I.V."/>
            <person name="Hibbett D."/>
            <person name="Nagy L.G."/>
            <person name="Martin F.M."/>
        </authorList>
    </citation>
    <scope>NUCLEOTIDE SEQUENCE</scope>
    <source>
        <strain evidence="2">Prilba</strain>
    </source>
</reference>
<name>A0A9P5N547_9AGAM</name>
<dbReference type="OrthoDB" id="3242441at2759"/>
<dbReference type="AlphaFoldDB" id="A0A9P5N547"/>
<evidence type="ECO:0000313" key="2">
    <source>
        <dbReference type="EMBL" id="KAF8486903.1"/>
    </source>
</evidence>
<evidence type="ECO:0000313" key="3">
    <source>
        <dbReference type="Proteomes" id="UP000759537"/>
    </source>
</evidence>
<sequence>MSYTAIHSDTGGGCYRTNPLPQSEATPQPYAPEYEHANASPPWHCVPTTTLPVDSSGYAPQRNAPALHSRIQDQRYGVSVPYANHVASSYTVWTDAQQSTPFAPVRAMNAVVPYKNENHNQDTGNAANGPTAYHEDNWIPARRDLNGWLTTGVQSDSVVDHGATLARASTHTGSVVGNDVQGSAPDDETPKPSESLRNLSGRYVLDPGTRIETVHIGPSRCGRLKIIITLEAADGV</sequence>
<dbReference type="Proteomes" id="UP000759537">
    <property type="component" value="Unassembled WGS sequence"/>
</dbReference>
<feature type="region of interest" description="Disordered" evidence="1">
    <location>
        <begin position="1"/>
        <end position="38"/>
    </location>
</feature>
<organism evidence="2 3">
    <name type="scientific">Russula ochroleuca</name>
    <dbReference type="NCBI Taxonomy" id="152965"/>
    <lineage>
        <taxon>Eukaryota</taxon>
        <taxon>Fungi</taxon>
        <taxon>Dikarya</taxon>
        <taxon>Basidiomycota</taxon>
        <taxon>Agaricomycotina</taxon>
        <taxon>Agaricomycetes</taxon>
        <taxon>Russulales</taxon>
        <taxon>Russulaceae</taxon>
        <taxon>Russula</taxon>
    </lineage>
</organism>
<proteinExistence type="predicted"/>
<gene>
    <name evidence="2" type="ORF">DFH94DRAFT_6241</name>
</gene>
<accession>A0A9P5N547</accession>
<evidence type="ECO:0000256" key="1">
    <source>
        <dbReference type="SAM" id="MobiDB-lite"/>
    </source>
</evidence>
<protein>
    <submittedName>
        <fullName evidence="2">Uncharacterized protein</fullName>
    </submittedName>
</protein>
<dbReference type="EMBL" id="WHVB01000001">
    <property type="protein sequence ID" value="KAF8486903.1"/>
    <property type="molecule type" value="Genomic_DNA"/>
</dbReference>
<keyword evidence="3" id="KW-1185">Reference proteome</keyword>
<feature type="region of interest" description="Disordered" evidence="1">
    <location>
        <begin position="169"/>
        <end position="199"/>
    </location>
</feature>
<reference evidence="2" key="1">
    <citation type="submission" date="2019-10" db="EMBL/GenBank/DDBJ databases">
        <authorList>
            <consortium name="DOE Joint Genome Institute"/>
            <person name="Kuo A."/>
            <person name="Miyauchi S."/>
            <person name="Kiss E."/>
            <person name="Drula E."/>
            <person name="Kohler A."/>
            <person name="Sanchez-Garcia M."/>
            <person name="Andreopoulos B."/>
            <person name="Barry K.W."/>
            <person name="Bonito G."/>
            <person name="Buee M."/>
            <person name="Carver A."/>
            <person name="Chen C."/>
            <person name="Cichocki N."/>
            <person name="Clum A."/>
            <person name="Culley D."/>
            <person name="Crous P.W."/>
            <person name="Fauchery L."/>
            <person name="Girlanda M."/>
            <person name="Hayes R."/>
            <person name="Keri Z."/>
            <person name="LaButti K."/>
            <person name="Lipzen A."/>
            <person name="Lombard V."/>
            <person name="Magnuson J."/>
            <person name="Maillard F."/>
            <person name="Morin E."/>
            <person name="Murat C."/>
            <person name="Nolan M."/>
            <person name="Ohm R."/>
            <person name="Pangilinan J."/>
            <person name="Pereira M."/>
            <person name="Perotto S."/>
            <person name="Peter M."/>
            <person name="Riley R."/>
            <person name="Sitrit Y."/>
            <person name="Stielow B."/>
            <person name="Szollosi G."/>
            <person name="Zifcakova L."/>
            <person name="Stursova M."/>
            <person name="Spatafora J.W."/>
            <person name="Tedersoo L."/>
            <person name="Vaario L.-M."/>
            <person name="Yamada A."/>
            <person name="Yan M."/>
            <person name="Wang P."/>
            <person name="Xu J."/>
            <person name="Bruns T."/>
            <person name="Baldrian P."/>
            <person name="Vilgalys R."/>
            <person name="Henrissat B."/>
            <person name="Grigoriev I.V."/>
            <person name="Hibbett D."/>
            <person name="Nagy L.G."/>
            <person name="Martin F.M."/>
        </authorList>
    </citation>
    <scope>NUCLEOTIDE SEQUENCE</scope>
    <source>
        <strain evidence="2">Prilba</strain>
    </source>
</reference>
<comment type="caution">
    <text evidence="2">The sequence shown here is derived from an EMBL/GenBank/DDBJ whole genome shotgun (WGS) entry which is preliminary data.</text>
</comment>